<dbReference type="RefSeq" id="WP_343881629.1">
    <property type="nucleotide sequence ID" value="NZ_BAAAIJ010000059.1"/>
</dbReference>
<organism evidence="2 3">
    <name type="scientific">Arthrobacter flavus</name>
    <dbReference type="NCBI Taxonomy" id="95172"/>
    <lineage>
        <taxon>Bacteria</taxon>
        <taxon>Bacillati</taxon>
        <taxon>Actinomycetota</taxon>
        <taxon>Actinomycetes</taxon>
        <taxon>Micrococcales</taxon>
        <taxon>Micrococcaceae</taxon>
        <taxon>Arthrobacter</taxon>
    </lineage>
</organism>
<dbReference type="InterPro" id="IPR049500">
    <property type="entry name" value="Peptidase_M50B-like"/>
</dbReference>
<keyword evidence="1" id="KW-0812">Transmembrane</keyword>
<sequence length="245" mass="25952">MIETWWQQLLGGFARTAPPEISVVELLIMVIAAALLSLPRATWRYFGLFTTTVHELGHAFAALMTGRVLKGITLTMDHAGTTTTIGRPGWRSAWSGFWGYPTPAALGAILTWAGVNGWGPAALSTGALILLAALAFIRNGSGVLILLATVSLSLVLVLAVPEDLTGHVVVALGLALLVGSVRDLGKVLSVHLRRRRELQSSDAYLLYRSTGVPSPVWLLLFAVIIAGSLVAAWISLSGDMPPGPL</sequence>
<feature type="transmembrane region" description="Helical" evidence="1">
    <location>
        <begin position="20"/>
        <end position="38"/>
    </location>
</feature>
<dbReference type="Pfam" id="PF13398">
    <property type="entry name" value="Peptidase_M50B"/>
    <property type="match status" value="1"/>
</dbReference>
<feature type="transmembrane region" description="Helical" evidence="1">
    <location>
        <begin position="167"/>
        <end position="185"/>
    </location>
</feature>
<feature type="transmembrane region" description="Helical" evidence="1">
    <location>
        <begin position="216"/>
        <end position="236"/>
    </location>
</feature>
<comment type="caution">
    <text evidence="2">The sequence shown here is derived from an EMBL/GenBank/DDBJ whole genome shotgun (WGS) entry which is preliminary data.</text>
</comment>
<evidence type="ECO:0000313" key="3">
    <source>
        <dbReference type="Proteomes" id="UP001597307"/>
    </source>
</evidence>
<dbReference type="EMBL" id="JBHUGA010000067">
    <property type="protein sequence ID" value="MFD1848139.1"/>
    <property type="molecule type" value="Genomic_DNA"/>
</dbReference>
<reference evidence="3" key="1">
    <citation type="journal article" date="2019" name="Int. J. Syst. Evol. Microbiol.">
        <title>The Global Catalogue of Microorganisms (GCM) 10K type strain sequencing project: providing services to taxonomists for standard genome sequencing and annotation.</title>
        <authorList>
            <consortium name="The Broad Institute Genomics Platform"/>
            <consortium name="The Broad Institute Genome Sequencing Center for Infectious Disease"/>
            <person name="Wu L."/>
            <person name="Ma J."/>
        </authorList>
    </citation>
    <scope>NUCLEOTIDE SEQUENCE [LARGE SCALE GENOMIC DNA]</scope>
    <source>
        <strain evidence="3">JCM 11496</strain>
    </source>
</reference>
<proteinExistence type="predicted"/>
<gene>
    <name evidence="2" type="ORF">ACFSFX_16260</name>
</gene>
<keyword evidence="1" id="KW-1133">Transmembrane helix</keyword>
<evidence type="ECO:0000256" key="1">
    <source>
        <dbReference type="SAM" id="Phobius"/>
    </source>
</evidence>
<protein>
    <submittedName>
        <fullName evidence="2">M50 family metallopeptidase</fullName>
    </submittedName>
</protein>
<dbReference type="Proteomes" id="UP001597307">
    <property type="component" value="Unassembled WGS sequence"/>
</dbReference>
<keyword evidence="1" id="KW-0472">Membrane</keyword>
<accession>A0ABW4QBK7</accession>
<name>A0ABW4QBK7_9MICC</name>
<feature type="transmembrane region" description="Helical" evidence="1">
    <location>
        <begin position="144"/>
        <end position="161"/>
    </location>
</feature>
<feature type="transmembrane region" description="Helical" evidence="1">
    <location>
        <begin position="121"/>
        <end position="137"/>
    </location>
</feature>
<keyword evidence="3" id="KW-1185">Reference proteome</keyword>
<evidence type="ECO:0000313" key="2">
    <source>
        <dbReference type="EMBL" id="MFD1848139.1"/>
    </source>
</evidence>